<dbReference type="NCBIfam" id="TIGR00254">
    <property type="entry name" value="GGDEF"/>
    <property type="match status" value="1"/>
</dbReference>
<keyword evidence="1" id="KW-1133">Transmembrane helix</keyword>
<dbReference type="InterPro" id="IPR035919">
    <property type="entry name" value="EAL_sf"/>
</dbReference>
<evidence type="ECO:0000256" key="1">
    <source>
        <dbReference type="SAM" id="Phobius"/>
    </source>
</evidence>
<keyword evidence="1" id="KW-0812">Transmembrane</keyword>
<dbReference type="CDD" id="cd01948">
    <property type="entry name" value="EAL"/>
    <property type="match status" value="1"/>
</dbReference>
<dbReference type="PANTHER" id="PTHR33121:SF76">
    <property type="entry name" value="SIGNALING PROTEIN"/>
    <property type="match status" value="1"/>
</dbReference>
<comment type="caution">
    <text evidence="4">The sequence shown here is derived from an EMBL/GenBank/DDBJ whole genome shotgun (WGS) entry which is preliminary data.</text>
</comment>
<evidence type="ECO:0000313" key="5">
    <source>
        <dbReference type="Proteomes" id="UP000431913"/>
    </source>
</evidence>
<dbReference type="Pfam" id="PF00990">
    <property type="entry name" value="GGDEF"/>
    <property type="match status" value="1"/>
</dbReference>
<evidence type="ECO:0000259" key="3">
    <source>
        <dbReference type="PROSITE" id="PS50887"/>
    </source>
</evidence>
<dbReference type="SMART" id="SM00052">
    <property type="entry name" value="EAL"/>
    <property type="match status" value="1"/>
</dbReference>
<accession>A0A6I2U562</accession>
<dbReference type="Proteomes" id="UP000431913">
    <property type="component" value="Unassembled WGS sequence"/>
</dbReference>
<evidence type="ECO:0000313" key="4">
    <source>
        <dbReference type="EMBL" id="MST92166.1"/>
    </source>
</evidence>
<gene>
    <name evidence="4" type="ORF">FYJ76_09485</name>
</gene>
<dbReference type="Gene3D" id="3.20.20.450">
    <property type="entry name" value="EAL domain"/>
    <property type="match status" value="1"/>
</dbReference>
<proteinExistence type="predicted"/>
<dbReference type="Gene3D" id="3.30.70.270">
    <property type="match status" value="1"/>
</dbReference>
<name>A0A6I2U562_9FIRM</name>
<evidence type="ECO:0000259" key="2">
    <source>
        <dbReference type="PROSITE" id="PS50883"/>
    </source>
</evidence>
<dbReference type="SMART" id="SM00267">
    <property type="entry name" value="GGDEF"/>
    <property type="match status" value="1"/>
</dbReference>
<feature type="domain" description="EAL" evidence="2">
    <location>
        <begin position="779"/>
        <end position="1029"/>
    </location>
</feature>
<dbReference type="PROSITE" id="PS50887">
    <property type="entry name" value="GGDEF"/>
    <property type="match status" value="1"/>
</dbReference>
<feature type="domain" description="GGDEF" evidence="3">
    <location>
        <begin position="635"/>
        <end position="770"/>
    </location>
</feature>
<dbReference type="EMBL" id="VUNJ01000008">
    <property type="protein sequence ID" value="MST92166.1"/>
    <property type="molecule type" value="Genomic_DNA"/>
</dbReference>
<dbReference type="InterPro" id="IPR043128">
    <property type="entry name" value="Rev_trsase/Diguanyl_cyclase"/>
</dbReference>
<reference evidence="4 5" key="1">
    <citation type="submission" date="2019-08" db="EMBL/GenBank/DDBJ databases">
        <title>In-depth cultivation of the pig gut microbiome towards novel bacterial diversity and tailored functional studies.</title>
        <authorList>
            <person name="Wylensek D."/>
            <person name="Hitch T.C.A."/>
            <person name="Clavel T."/>
        </authorList>
    </citation>
    <scope>NUCLEOTIDE SEQUENCE [LARGE SCALE GENOMIC DNA]</scope>
    <source>
        <strain evidence="4 5">WCA3-601-WT-6J</strain>
    </source>
</reference>
<dbReference type="PANTHER" id="PTHR33121">
    <property type="entry name" value="CYCLIC DI-GMP PHOSPHODIESTERASE PDEF"/>
    <property type="match status" value="1"/>
</dbReference>
<dbReference type="SUPFAM" id="SSF141868">
    <property type="entry name" value="EAL domain-like"/>
    <property type="match status" value="1"/>
</dbReference>
<keyword evidence="1" id="KW-0472">Membrane</keyword>
<dbReference type="InterPro" id="IPR000160">
    <property type="entry name" value="GGDEF_dom"/>
</dbReference>
<dbReference type="PROSITE" id="PS50883">
    <property type="entry name" value="EAL"/>
    <property type="match status" value="1"/>
</dbReference>
<dbReference type="Pfam" id="PF00563">
    <property type="entry name" value="EAL"/>
    <property type="match status" value="1"/>
</dbReference>
<dbReference type="CDD" id="cd01949">
    <property type="entry name" value="GGDEF"/>
    <property type="match status" value="1"/>
</dbReference>
<feature type="transmembrane region" description="Helical" evidence="1">
    <location>
        <begin position="623"/>
        <end position="642"/>
    </location>
</feature>
<dbReference type="GO" id="GO:0071111">
    <property type="term" value="F:cyclic-guanylate-specific phosphodiesterase activity"/>
    <property type="evidence" value="ECO:0007669"/>
    <property type="project" value="InterPro"/>
</dbReference>
<dbReference type="InterPro" id="IPR050706">
    <property type="entry name" value="Cyclic-di-GMP_PDE-like"/>
</dbReference>
<feature type="transmembrane region" description="Helical" evidence="1">
    <location>
        <begin position="412"/>
        <end position="434"/>
    </location>
</feature>
<organism evidence="4 5">
    <name type="scientific">Ruthenibacterium lactatiformans</name>
    <dbReference type="NCBI Taxonomy" id="1550024"/>
    <lineage>
        <taxon>Bacteria</taxon>
        <taxon>Bacillati</taxon>
        <taxon>Bacillota</taxon>
        <taxon>Clostridia</taxon>
        <taxon>Eubacteriales</taxon>
        <taxon>Oscillospiraceae</taxon>
        <taxon>Ruthenibacterium</taxon>
    </lineage>
</organism>
<sequence length="1038" mass="115352">MKISRRGMRRRARRWRCASRADRQIMAGKAGQRMNGEKRRRHGRSIRRRLLVPICLLLTVQVAVLIGGVYFSGLLERMDENAYAVLDQRVQSRAGYLEDDMVRRWSNLSLTQEVLGELYEGLVQDGSVTPGELASDPAQYNAFLEQAAPELVSLMRTNSVTGAFVVLNTQTFPQELSESLQLPGLYLRDRDPSAHTSAGNGDLLLERAPLELVRGLGIAMDSNWKPMFVLEGDTARADACLIRPYNAAVEDPSLGWENAGYWAAPHTLSGDNIRLISYSVPLIAPDGTVYGVLGVDILEDYLLRLLPYDELSEDHGSAYILGVCGAADPEASVRPQVVSGPVYLAASGFSTVYLEKESAGLYTLERGGGEEMYVCSAVLSLYNTNTPFADDQWVLLGAVPGRTLFALKHDTLLIMLALLASIVLTSLVTILITVRSVSQPIVKLAAEVRATDPAAPARLQKTDITELDALAGSIETLSDEVLRAGGKFTQILEMASVRMGGFEVDGRDGTLFLTDQFFDVFGRPELASTVRGPQSFERAMDALHVYVTEREKTDDEHTEYIFRMPEPDGVRWVRMRLLRSSSRWTGLAEDITSDRMSLERMEYERDHDVLTELYNRRAFKRMALALLARGPQAACVGALVMLDLDNLKYINDTYGHDMGDAYIRCMAASLPSPDGERCLVARMSGDEFFVLFHGYDTQEEVRGQIALLRQRMTRASLTLPDGVRQPVRASGGVAWYPADSDRFDELVRYADFAMYQVKNSGKGEFAEFDGEAYRRDAYLVQSRGVLHRLLEQRLVDYHFQPIVEVSTGRIFAYEALMRLRTPELSSPLAVLELARQEGKLRAVETLTWHTAMGAFAAHCRAGHVPEGCRVFINSLSNQAMLPEDTARFHREYRDYLSRVVLELTEVTRIDADLQAVKMQALMRSGGKLALDDYGSGYNGEAMLLAVQPDYVKIDVAIVRGVDQDDDKRQLVENLVSYAHVRGIALVGEGVETRAELEALAALGVDYVQGYFLARPALLPPPVTPEGAECLRALRGEMD</sequence>
<dbReference type="InterPro" id="IPR029787">
    <property type="entry name" value="Nucleotide_cyclase"/>
</dbReference>
<dbReference type="InterPro" id="IPR001633">
    <property type="entry name" value="EAL_dom"/>
</dbReference>
<protein>
    <submittedName>
        <fullName evidence="4">EAL domain-containing protein</fullName>
    </submittedName>
</protein>
<dbReference type="SUPFAM" id="SSF55073">
    <property type="entry name" value="Nucleotide cyclase"/>
    <property type="match status" value="1"/>
</dbReference>
<dbReference type="AlphaFoldDB" id="A0A6I2U562"/>